<dbReference type="AlphaFoldDB" id="A0A1H8XPE6"/>
<accession>A0A1H8XPE6</accession>
<organism evidence="1 2">
    <name type="scientific">Propionispora vibrioides</name>
    <dbReference type="NCBI Taxonomy" id="112903"/>
    <lineage>
        <taxon>Bacteria</taxon>
        <taxon>Bacillati</taxon>
        <taxon>Bacillota</taxon>
        <taxon>Negativicutes</taxon>
        <taxon>Selenomonadales</taxon>
        <taxon>Sporomusaceae</taxon>
        <taxon>Propionispora</taxon>
    </lineage>
</organism>
<proteinExistence type="predicted"/>
<name>A0A1H8XPE6_9FIRM</name>
<dbReference type="EMBL" id="FODY01000027">
    <property type="protein sequence ID" value="SEP41984.1"/>
    <property type="molecule type" value="Genomic_DNA"/>
</dbReference>
<reference evidence="1 2" key="1">
    <citation type="submission" date="2016-10" db="EMBL/GenBank/DDBJ databases">
        <authorList>
            <person name="de Groot N.N."/>
        </authorList>
    </citation>
    <scope>NUCLEOTIDE SEQUENCE [LARGE SCALE GENOMIC DNA]</scope>
    <source>
        <strain evidence="1 2">DSM 13305</strain>
    </source>
</reference>
<dbReference type="STRING" id="112903.SAMN04490178_12733"/>
<evidence type="ECO:0000313" key="1">
    <source>
        <dbReference type="EMBL" id="SEP41984.1"/>
    </source>
</evidence>
<keyword evidence="2" id="KW-1185">Reference proteome</keyword>
<protein>
    <submittedName>
        <fullName evidence="1">Uncharacterized protein</fullName>
    </submittedName>
</protein>
<dbReference type="Proteomes" id="UP000198847">
    <property type="component" value="Unassembled WGS sequence"/>
</dbReference>
<evidence type="ECO:0000313" key="2">
    <source>
        <dbReference type="Proteomes" id="UP000198847"/>
    </source>
</evidence>
<sequence>MRRYTPDGELLSWHLTNPMTIVANGIISIFIDWGTEFFSEIELA</sequence>
<gene>
    <name evidence="1" type="ORF">SAMN04490178_12733</name>
</gene>